<protein>
    <recommendedName>
        <fullName evidence="4">DUF4402 domain-containing protein</fullName>
    </recommendedName>
</protein>
<dbReference type="AlphaFoldDB" id="A0A1H1RXW5"/>
<proteinExistence type="predicted"/>
<gene>
    <name evidence="2" type="ORF">SAMN04488552_3068</name>
</gene>
<dbReference type="Proteomes" id="UP000198858">
    <property type="component" value="Chromosome I"/>
</dbReference>
<sequence length="166" mass="17757">MSKLLKIFCILFSFQGLAQVTTSASVDARVRVVEPIKINKSVDLNFGNVISGYNPGSLILSPDGTRVPNGVMISNATTGEVTPAEAIVTHGDNNYSINLPESFILFNQDNPNQIITIDQFTVAPTPEAEIEGVDILKIGATLNLEANQGSGYYTNSGGFNITVSYN</sequence>
<feature type="chain" id="PRO_5009259435" description="DUF4402 domain-containing protein" evidence="1">
    <location>
        <begin position="19"/>
        <end position="166"/>
    </location>
</feature>
<organism evidence="2 3">
    <name type="scientific">Christiangramia echinicola</name>
    <dbReference type="NCBI Taxonomy" id="279359"/>
    <lineage>
        <taxon>Bacteria</taxon>
        <taxon>Pseudomonadati</taxon>
        <taxon>Bacteroidota</taxon>
        <taxon>Flavobacteriia</taxon>
        <taxon>Flavobacteriales</taxon>
        <taxon>Flavobacteriaceae</taxon>
        <taxon>Christiangramia</taxon>
    </lineage>
</organism>
<feature type="signal peptide" evidence="1">
    <location>
        <begin position="1"/>
        <end position="18"/>
    </location>
</feature>
<dbReference type="RefSeq" id="WP_089663608.1">
    <property type="nucleotide sequence ID" value="NZ_LT629745.1"/>
</dbReference>
<evidence type="ECO:0000313" key="3">
    <source>
        <dbReference type="Proteomes" id="UP000198858"/>
    </source>
</evidence>
<evidence type="ECO:0000313" key="2">
    <source>
        <dbReference type="EMBL" id="SDS40592.1"/>
    </source>
</evidence>
<keyword evidence="1" id="KW-0732">Signal</keyword>
<dbReference type="InterPro" id="IPR025514">
    <property type="entry name" value="DUF4402"/>
</dbReference>
<dbReference type="STRING" id="1250231.SAMN04488552_3068"/>
<evidence type="ECO:0008006" key="4">
    <source>
        <dbReference type="Google" id="ProtNLM"/>
    </source>
</evidence>
<name>A0A1H1RXW5_9FLAO</name>
<dbReference type="EMBL" id="LT629745">
    <property type="protein sequence ID" value="SDS40592.1"/>
    <property type="molecule type" value="Genomic_DNA"/>
</dbReference>
<accession>A0A1H1RXW5</accession>
<reference evidence="2 3" key="1">
    <citation type="submission" date="2016-10" db="EMBL/GenBank/DDBJ databases">
        <authorList>
            <person name="Varghese N."/>
            <person name="Submissions S."/>
        </authorList>
    </citation>
    <scope>NUCLEOTIDE SEQUENCE [LARGE SCALE GENOMIC DNA]</scope>
    <source>
        <strain evidence="2 3">Mar_2010_102</strain>
    </source>
</reference>
<keyword evidence="3" id="KW-1185">Reference proteome</keyword>
<dbReference type="Pfam" id="PF14352">
    <property type="entry name" value="DUF4402"/>
    <property type="match status" value="1"/>
</dbReference>
<evidence type="ECO:0000256" key="1">
    <source>
        <dbReference type="SAM" id="SignalP"/>
    </source>
</evidence>